<evidence type="ECO:0000256" key="5">
    <source>
        <dbReference type="ARBA" id="ARBA00022741"/>
    </source>
</evidence>
<dbReference type="PaxDb" id="2903-EOD29204"/>
<dbReference type="AlphaFoldDB" id="A0A0D3K0B9"/>
<proteinExistence type="predicted"/>
<evidence type="ECO:0000256" key="3">
    <source>
        <dbReference type="ARBA" id="ARBA00022563"/>
    </source>
</evidence>
<keyword evidence="4" id="KW-0436">Ligase</keyword>
<dbReference type="FunFam" id="3.40.50.300:FF:000245">
    <property type="entry name" value="C-1-tetrahydrofolate synthase, cytoplasmic"/>
    <property type="match status" value="1"/>
</dbReference>
<keyword evidence="6" id="KW-0067">ATP-binding</keyword>
<sequence length="425" mass="44995">MQRQLVAAGVAVTGVAAALALRRLVVARRAAALLNKLQLKTPVPPDVEISQAVKLTPIKELFDRKFGLREGELFAHGTYKGKLSLSVYERLKHQPDGNYVVVCGINPTPLGEGKSTTTIGLSQALGAHLGQQVMTCIRQPSMGPTFGIKGGAAGGGYAQCAPMEEFNLHMTGDIHAITAANNLFAAAIDTRYLHEQTASTNFLWLDIDPDSITWKRERLGLVAKGAANMLAHIQNVRKHGVQVVVAINRFHTDTDAEVETGGAFDAVAADHFAKGGAGAVELGRAVMAACAATSPREFRHIYDAKAQGVKDKIETIVREVYGGAGAKYSPAAEARIARYEADPALRSLPICMSKTQYSLSDDPKALGAPSGFTVTVKDAYVSAGAGFIVVSLGTISFIPGLPVKPAYYKIDVDLSSGSPRVVGLS</sequence>
<dbReference type="PROSITE" id="PS00721">
    <property type="entry name" value="FTHFS_1"/>
    <property type="match status" value="1"/>
</dbReference>
<reference evidence="7" key="2">
    <citation type="submission" date="2024-10" db="UniProtKB">
        <authorList>
            <consortium name="EnsemblProtists"/>
        </authorList>
    </citation>
    <scope>IDENTIFICATION</scope>
</reference>
<organism evidence="7 8">
    <name type="scientific">Emiliania huxleyi (strain CCMP1516)</name>
    <dbReference type="NCBI Taxonomy" id="280463"/>
    <lineage>
        <taxon>Eukaryota</taxon>
        <taxon>Haptista</taxon>
        <taxon>Haptophyta</taxon>
        <taxon>Prymnesiophyceae</taxon>
        <taxon>Isochrysidales</taxon>
        <taxon>Noelaerhabdaceae</taxon>
        <taxon>Emiliania</taxon>
    </lineage>
</organism>
<keyword evidence="5" id="KW-0547">Nucleotide-binding</keyword>
<protein>
    <recommendedName>
        <fullName evidence="2">formate--tetrahydrofolate ligase</fullName>
        <ecNumber evidence="2">6.3.4.3</ecNumber>
    </recommendedName>
</protein>
<dbReference type="Proteomes" id="UP000013827">
    <property type="component" value="Unassembled WGS sequence"/>
</dbReference>
<evidence type="ECO:0000256" key="6">
    <source>
        <dbReference type="ARBA" id="ARBA00022840"/>
    </source>
</evidence>
<dbReference type="Gene3D" id="3.40.50.300">
    <property type="entry name" value="P-loop containing nucleotide triphosphate hydrolases"/>
    <property type="match status" value="2"/>
</dbReference>
<evidence type="ECO:0000313" key="8">
    <source>
        <dbReference type="Proteomes" id="UP000013827"/>
    </source>
</evidence>
<dbReference type="RefSeq" id="XP_005781633.1">
    <property type="nucleotide sequence ID" value="XM_005781576.1"/>
</dbReference>
<accession>A0A0D3K0B9</accession>
<dbReference type="GeneID" id="19046554"/>
<dbReference type="UniPathway" id="UPA00193"/>
<comment type="pathway">
    <text evidence="1">One-carbon metabolism; tetrahydrofolate interconversion.</text>
</comment>
<dbReference type="GO" id="GO:0006730">
    <property type="term" value="P:one-carbon metabolic process"/>
    <property type="evidence" value="ECO:0007669"/>
    <property type="project" value="UniProtKB-KW"/>
</dbReference>
<evidence type="ECO:0000256" key="4">
    <source>
        <dbReference type="ARBA" id="ARBA00022598"/>
    </source>
</evidence>
<dbReference type="STRING" id="2903.R1F7I3"/>
<dbReference type="EnsemblProtists" id="EOD29204">
    <property type="protein sequence ID" value="EOD29204"/>
    <property type="gene ID" value="EMIHUDRAFT_462980"/>
</dbReference>
<dbReference type="InterPro" id="IPR020628">
    <property type="entry name" value="Formate_THF_ligase_CS"/>
</dbReference>
<dbReference type="eggNOG" id="KOG4230">
    <property type="taxonomic scope" value="Eukaryota"/>
</dbReference>
<dbReference type="Gene3D" id="3.10.410.10">
    <property type="entry name" value="Formyltetrahydrofolate synthetase, domain 3"/>
    <property type="match status" value="1"/>
</dbReference>
<reference evidence="8" key="1">
    <citation type="journal article" date="2013" name="Nature">
        <title>Pan genome of the phytoplankton Emiliania underpins its global distribution.</title>
        <authorList>
            <person name="Read B.A."/>
            <person name="Kegel J."/>
            <person name="Klute M.J."/>
            <person name="Kuo A."/>
            <person name="Lefebvre S.C."/>
            <person name="Maumus F."/>
            <person name="Mayer C."/>
            <person name="Miller J."/>
            <person name="Monier A."/>
            <person name="Salamov A."/>
            <person name="Young J."/>
            <person name="Aguilar M."/>
            <person name="Claverie J.M."/>
            <person name="Frickenhaus S."/>
            <person name="Gonzalez K."/>
            <person name="Herman E.K."/>
            <person name="Lin Y.C."/>
            <person name="Napier J."/>
            <person name="Ogata H."/>
            <person name="Sarno A.F."/>
            <person name="Shmutz J."/>
            <person name="Schroeder D."/>
            <person name="de Vargas C."/>
            <person name="Verret F."/>
            <person name="von Dassow P."/>
            <person name="Valentin K."/>
            <person name="Van de Peer Y."/>
            <person name="Wheeler G."/>
            <person name="Dacks J.B."/>
            <person name="Delwiche C.F."/>
            <person name="Dyhrman S.T."/>
            <person name="Glockner G."/>
            <person name="John U."/>
            <person name="Richards T."/>
            <person name="Worden A.Z."/>
            <person name="Zhang X."/>
            <person name="Grigoriev I.V."/>
            <person name="Allen A.E."/>
            <person name="Bidle K."/>
            <person name="Borodovsky M."/>
            <person name="Bowler C."/>
            <person name="Brownlee C."/>
            <person name="Cock J.M."/>
            <person name="Elias M."/>
            <person name="Gladyshev V.N."/>
            <person name="Groth M."/>
            <person name="Guda C."/>
            <person name="Hadaegh A."/>
            <person name="Iglesias-Rodriguez M.D."/>
            <person name="Jenkins J."/>
            <person name="Jones B.M."/>
            <person name="Lawson T."/>
            <person name="Leese F."/>
            <person name="Lindquist E."/>
            <person name="Lobanov A."/>
            <person name="Lomsadze A."/>
            <person name="Malik S.B."/>
            <person name="Marsh M.E."/>
            <person name="Mackinder L."/>
            <person name="Mock T."/>
            <person name="Mueller-Roeber B."/>
            <person name="Pagarete A."/>
            <person name="Parker M."/>
            <person name="Probert I."/>
            <person name="Quesneville H."/>
            <person name="Raines C."/>
            <person name="Rensing S.A."/>
            <person name="Riano-Pachon D.M."/>
            <person name="Richier S."/>
            <person name="Rokitta S."/>
            <person name="Shiraiwa Y."/>
            <person name="Soanes D.M."/>
            <person name="van der Giezen M."/>
            <person name="Wahlund T.M."/>
            <person name="Williams B."/>
            <person name="Wilson W."/>
            <person name="Wolfe G."/>
            <person name="Wurch L.L."/>
        </authorList>
    </citation>
    <scope>NUCLEOTIDE SEQUENCE</scope>
</reference>
<dbReference type="KEGG" id="ehx:EMIHUDRAFT_462980"/>
<dbReference type="EC" id="6.3.4.3" evidence="2"/>
<dbReference type="InterPro" id="IPR027417">
    <property type="entry name" value="P-loop_NTPase"/>
</dbReference>
<dbReference type="GO" id="GO:0004329">
    <property type="term" value="F:formate-tetrahydrofolate ligase activity"/>
    <property type="evidence" value="ECO:0007669"/>
    <property type="project" value="UniProtKB-EC"/>
</dbReference>
<keyword evidence="8" id="KW-1185">Reference proteome</keyword>
<dbReference type="Pfam" id="PF01268">
    <property type="entry name" value="FTHFS"/>
    <property type="match status" value="2"/>
</dbReference>
<dbReference type="SUPFAM" id="SSF52540">
    <property type="entry name" value="P-loop containing nucleoside triphosphate hydrolases"/>
    <property type="match status" value="2"/>
</dbReference>
<evidence type="ECO:0000256" key="1">
    <source>
        <dbReference type="ARBA" id="ARBA00004777"/>
    </source>
</evidence>
<keyword evidence="3" id="KW-0554">One-carbon metabolism</keyword>
<dbReference type="GO" id="GO:0005524">
    <property type="term" value="F:ATP binding"/>
    <property type="evidence" value="ECO:0007669"/>
    <property type="project" value="UniProtKB-KW"/>
</dbReference>
<evidence type="ECO:0000256" key="2">
    <source>
        <dbReference type="ARBA" id="ARBA00012295"/>
    </source>
</evidence>
<dbReference type="InterPro" id="IPR000559">
    <property type="entry name" value="Formate_THF_ligase"/>
</dbReference>
<evidence type="ECO:0000313" key="7">
    <source>
        <dbReference type="EnsemblProtists" id="EOD29204"/>
    </source>
</evidence>
<name>A0A0D3K0B9_EMIH1</name>
<dbReference type="HOGENOM" id="CLU_646307_0_0_1"/>